<sequence>MAKLIAFDEDARRGLERGLNTLAEAVKVTLGPRGRNVVLEKKWGAPTITNDGVSIAKEIELEDPWEKIGAELVKEVAKKTDDVAGDGTTTATVLAQALVKEGLRNVAAGADPVALKKGIEQAVEAVTEQLHKAAHEVETKEQIAATASISAADRTIGDLIAEALDKVGKEGVVTVEESNTFGLELELTEGMRFDKGYVSGYMATDAERQEAVLEDPYILLFGSKISNIKDMVQLLEKVMQTNKPLLIIAEDVEGEALATLVVNKIRGTFKSVAVKAPGFGDRRKAMLQDMAVLTGGQVISEDVGLTLENADISLLGQARKVVVTKDETTIVDGVGDAEQIQGRVNQIRAEIENSDSDYDREKLQERLAKLAGGVAVIKAGAATEVELKERKHRIEDAVRNAKAAVEEGIVAGGGVALLQASKAAFDGLKLEGDEATGANIVKVAVEGPLKQIAVNSGLEGGVVVERVKGLPQGQGLNAATGEYEDLIAAGVLDPAKVTRSALQNAASIAGLFLTTEAVVADKPEKNAGAGADPTGGMGGMEGMM</sequence>
<dbReference type="Gene3D" id="3.50.7.10">
    <property type="entry name" value="GroEL"/>
    <property type="match status" value="1"/>
</dbReference>
<keyword evidence="5 9" id="KW-0067">ATP-binding</keyword>
<evidence type="ECO:0000256" key="9">
    <source>
        <dbReference type="HAMAP-Rule" id="MF_00600"/>
    </source>
</evidence>
<dbReference type="SUPFAM" id="SSF54849">
    <property type="entry name" value="GroEL-intermediate domain like"/>
    <property type="match status" value="1"/>
</dbReference>
<dbReference type="InterPro" id="IPR018370">
    <property type="entry name" value="Chaperonin_Cpn60_CS"/>
</dbReference>
<dbReference type="GO" id="GO:0042603">
    <property type="term" value="C:capsule"/>
    <property type="evidence" value="ECO:0007669"/>
    <property type="project" value="UniProtKB-SubCell"/>
</dbReference>
<feature type="binding site" evidence="9">
    <location>
        <begin position="477"/>
        <end position="479"/>
    </location>
    <ligand>
        <name>ATP</name>
        <dbReference type="ChEBI" id="CHEBI:30616"/>
    </ligand>
</feature>
<dbReference type="NCBIfam" id="NF000592">
    <property type="entry name" value="PRK00013.1"/>
    <property type="match status" value="1"/>
</dbReference>
<dbReference type="InterPro" id="IPR001844">
    <property type="entry name" value="Cpn60/GroEL"/>
</dbReference>
<dbReference type="EC" id="5.6.1.7" evidence="9"/>
<dbReference type="NCBIfam" id="NF009487">
    <property type="entry name" value="PRK12849.1"/>
    <property type="match status" value="1"/>
</dbReference>
<dbReference type="SUPFAM" id="SSF48592">
    <property type="entry name" value="GroEL equatorial domain-like"/>
    <property type="match status" value="1"/>
</dbReference>
<comment type="function">
    <text evidence="9 11">Together with its co-chaperonin GroES, plays an essential role in assisting protein folding. The GroEL-GroES system forms a nano-cage that allows encapsulation of the non-native substrate proteins and provides a physical environment optimized to promote and accelerate protein folding.</text>
</comment>
<dbReference type="NCBIfam" id="TIGR02348">
    <property type="entry name" value="GroEL"/>
    <property type="match status" value="1"/>
</dbReference>
<dbReference type="InterPro" id="IPR027409">
    <property type="entry name" value="GroEL-like_apical_dom_sf"/>
</dbReference>
<evidence type="ECO:0000256" key="12">
    <source>
        <dbReference type="SAM" id="MobiDB-lite"/>
    </source>
</evidence>
<evidence type="ECO:0000256" key="4">
    <source>
        <dbReference type="ARBA" id="ARBA00022741"/>
    </source>
</evidence>
<dbReference type="InterPro" id="IPR002423">
    <property type="entry name" value="Cpn60/GroEL/TCP-1"/>
</dbReference>
<comment type="similarity">
    <text evidence="3 9 10">Belongs to the chaperonin (HSP60) family.</text>
</comment>
<evidence type="ECO:0000256" key="2">
    <source>
        <dbReference type="ARBA" id="ARBA00004241"/>
    </source>
</evidence>
<comment type="caution">
    <text evidence="9">Lacks conserved residue(s) required for the propagation of feature annotation.</text>
</comment>
<dbReference type="InterPro" id="IPR027410">
    <property type="entry name" value="TCP-1-like_intermed_sf"/>
</dbReference>
<dbReference type="FunFam" id="3.50.7.10:FF:000001">
    <property type="entry name" value="60 kDa chaperonin"/>
    <property type="match status" value="1"/>
</dbReference>
<evidence type="ECO:0000256" key="7">
    <source>
        <dbReference type="ARBA" id="ARBA00023235"/>
    </source>
</evidence>
<accession>A0A839S0F8</accession>
<dbReference type="HAMAP" id="MF_00600">
    <property type="entry name" value="CH60"/>
    <property type="match status" value="1"/>
</dbReference>
<dbReference type="SUPFAM" id="SSF52029">
    <property type="entry name" value="GroEL apical domain-like"/>
    <property type="match status" value="1"/>
</dbReference>
<comment type="caution">
    <text evidence="13">The sequence shown here is derived from an EMBL/GenBank/DDBJ whole genome shotgun (WGS) entry which is preliminary data.</text>
</comment>
<keyword evidence="9" id="KW-0963">Cytoplasm</keyword>
<comment type="subcellular location">
    <subcellularLocation>
        <location evidence="2">Cell surface</location>
    </subcellularLocation>
    <subcellularLocation>
        <location evidence="9">Cytoplasm</location>
    </subcellularLocation>
    <subcellularLocation>
        <location evidence="8">Secreted</location>
        <location evidence="8">Capsule</location>
    </subcellularLocation>
    <subcellularLocation>
        <location evidence="1">Secreted</location>
        <location evidence="1">Cell wall</location>
    </subcellularLocation>
</comment>
<dbReference type="GO" id="GO:0051082">
    <property type="term" value="F:unfolded protein binding"/>
    <property type="evidence" value="ECO:0007669"/>
    <property type="project" value="UniProtKB-UniRule"/>
</dbReference>
<keyword evidence="4 9" id="KW-0547">Nucleotide-binding</keyword>
<protein>
    <recommendedName>
        <fullName evidence="9">Chaperonin GroEL</fullName>
        <ecNumber evidence="9">5.6.1.7</ecNumber>
    </recommendedName>
    <alternativeName>
        <fullName evidence="9">60 kDa chaperonin</fullName>
    </alternativeName>
    <alternativeName>
        <fullName evidence="9">Chaperonin-60</fullName>
        <shortName evidence="9">Cpn60</shortName>
    </alternativeName>
</protein>
<feature type="region of interest" description="Disordered" evidence="12">
    <location>
        <begin position="524"/>
        <end position="544"/>
    </location>
</feature>
<dbReference type="GO" id="GO:0009408">
    <property type="term" value="P:response to heat"/>
    <property type="evidence" value="ECO:0007669"/>
    <property type="project" value="UniProtKB-ARBA"/>
</dbReference>
<feature type="binding site" evidence="9">
    <location>
        <begin position="29"/>
        <end position="32"/>
    </location>
    <ligand>
        <name>ATP</name>
        <dbReference type="ChEBI" id="CHEBI:30616"/>
    </ligand>
</feature>
<gene>
    <name evidence="9" type="primary">groEL</name>
    <name evidence="9" type="synonym">groL</name>
    <name evidence="13" type="ORF">FHS23_001294</name>
</gene>
<organism evidence="13 14">
    <name type="scientific">Prauserella isguenensis</name>
    <dbReference type="NCBI Taxonomy" id="1470180"/>
    <lineage>
        <taxon>Bacteria</taxon>
        <taxon>Bacillati</taxon>
        <taxon>Actinomycetota</taxon>
        <taxon>Actinomycetes</taxon>
        <taxon>Pseudonocardiales</taxon>
        <taxon>Pseudonocardiaceae</taxon>
        <taxon>Prauserella</taxon>
    </lineage>
</organism>
<evidence type="ECO:0000313" key="14">
    <source>
        <dbReference type="Proteomes" id="UP000550714"/>
    </source>
</evidence>
<dbReference type="Pfam" id="PF00118">
    <property type="entry name" value="Cpn60_TCP1"/>
    <property type="match status" value="1"/>
</dbReference>
<evidence type="ECO:0000256" key="5">
    <source>
        <dbReference type="ARBA" id="ARBA00022840"/>
    </source>
</evidence>
<dbReference type="CDD" id="cd03344">
    <property type="entry name" value="GroEL"/>
    <property type="match status" value="1"/>
</dbReference>
<reference evidence="13 14" key="1">
    <citation type="submission" date="2020-08" db="EMBL/GenBank/DDBJ databases">
        <title>Genomic Encyclopedia of Type Strains, Phase III (KMG-III): the genomes of soil and plant-associated and newly described type strains.</title>
        <authorList>
            <person name="Whitman W."/>
        </authorList>
    </citation>
    <scope>NUCLEOTIDE SEQUENCE [LARGE SCALE GENOMIC DNA]</scope>
    <source>
        <strain evidence="13 14">CECT 8577</strain>
    </source>
</reference>
<evidence type="ECO:0000313" key="13">
    <source>
        <dbReference type="EMBL" id="MBB3050299.1"/>
    </source>
</evidence>
<dbReference type="GO" id="GO:0005524">
    <property type="term" value="F:ATP binding"/>
    <property type="evidence" value="ECO:0007669"/>
    <property type="project" value="UniProtKB-UniRule"/>
</dbReference>
<dbReference type="RefSeq" id="WP_183649273.1">
    <property type="nucleotide sequence ID" value="NZ_JACHWU010000001.1"/>
</dbReference>
<dbReference type="GO" id="GO:0005737">
    <property type="term" value="C:cytoplasm"/>
    <property type="evidence" value="ECO:0007669"/>
    <property type="project" value="UniProtKB-SubCell"/>
</dbReference>
<dbReference type="Gene3D" id="3.30.260.10">
    <property type="entry name" value="TCP-1-like chaperonin intermediate domain"/>
    <property type="match status" value="1"/>
</dbReference>
<comment type="subunit">
    <text evidence="9 11">Forms a cylinder of 14 subunits composed of two heptameric rings stacked back-to-back. Interacts with the co-chaperonin GroES.</text>
</comment>
<feature type="binding site" evidence="9">
    <location>
        <begin position="86"/>
        <end position="90"/>
    </location>
    <ligand>
        <name>ATP</name>
        <dbReference type="ChEBI" id="CHEBI:30616"/>
    </ligand>
</feature>
<dbReference type="Gene3D" id="1.10.560.10">
    <property type="entry name" value="GroEL-like equatorial domain"/>
    <property type="match status" value="1"/>
</dbReference>
<keyword evidence="7 9" id="KW-0413">Isomerase</keyword>
<feature type="binding site" evidence="9">
    <location>
        <position position="493"/>
    </location>
    <ligand>
        <name>ATP</name>
        <dbReference type="ChEBI" id="CHEBI:30616"/>
    </ligand>
</feature>
<dbReference type="GO" id="GO:0016853">
    <property type="term" value="F:isomerase activity"/>
    <property type="evidence" value="ECO:0007669"/>
    <property type="project" value="UniProtKB-KW"/>
</dbReference>
<dbReference type="PRINTS" id="PR00298">
    <property type="entry name" value="CHAPERONIN60"/>
</dbReference>
<dbReference type="NCBIfam" id="NF009489">
    <property type="entry name" value="PRK12851.1"/>
    <property type="match status" value="1"/>
</dbReference>
<evidence type="ECO:0000256" key="1">
    <source>
        <dbReference type="ARBA" id="ARBA00004191"/>
    </source>
</evidence>
<name>A0A839S0F8_9PSEU</name>
<keyword evidence="6 9" id="KW-0143">Chaperone</keyword>
<evidence type="ECO:0000256" key="11">
    <source>
        <dbReference type="RuleBase" id="RU000419"/>
    </source>
</evidence>
<dbReference type="GO" id="GO:0140662">
    <property type="term" value="F:ATP-dependent protein folding chaperone"/>
    <property type="evidence" value="ECO:0007669"/>
    <property type="project" value="InterPro"/>
</dbReference>
<dbReference type="AlphaFoldDB" id="A0A839S0F8"/>
<evidence type="ECO:0000256" key="10">
    <source>
        <dbReference type="RuleBase" id="RU000418"/>
    </source>
</evidence>
<dbReference type="GO" id="GO:0009986">
    <property type="term" value="C:cell surface"/>
    <property type="evidence" value="ECO:0007669"/>
    <property type="project" value="UniProtKB-SubCell"/>
</dbReference>
<dbReference type="InterPro" id="IPR027413">
    <property type="entry name" value="GROEL-like_equatorial_sf"/>
</dbReference>
<dbReference type="PANTHER" id="PTHR45633">
    <property type="entry name" value="60 KDA HEAT SHOCK PROTEIN, MITOCHONDRIAL"/>
    <property type="match status" value="1"/>
</dbReference>
<dbReference type="PROSITE" id="PS00296">
    <property type="entry name" value="CHAPERONINS_CPN60"/>
    <property type="match status" value="1"/>
</dbReference>
<feature type="binding site" evidence="9">
    <location>
        <position position="413"/>
    </location>
    <ligand>
        <name>ATP</name>
        <dbReference type="ChEBI" id="CHEBI:30616"/>
    </ligand>
</feature>
<evidence type="ECO:0000256" key="6">
    <source>
        <dbReference type="ARBA" id="ARBA00023186"/>
    </source>
</evidence>
<dbReference type="NCBIfam" id="NF009488">
    <property type="entry name" value="PRK12850.1"/>
    <property type="match status" value="1"/>
</dbReference>
<dbReference type="GO" id="GO:0042026">
    <property type="term" value="P:protein refolding"/>
    <property type="evidence" value="ECO:0007669"/>
    <property type="project" value="UniProtKB-UniRule"/>
</dbReference>
<dbReference type="EMBL" id="JACHWU010000001">
    <property type="protein sequence ID" value="MBB3050299.1"/>
    <property type="molecule type" value="Genomic_DNA"/>
</dbReference>
<proteinExistence type="inferred from homology"/>
<dbReference type="Proteomes" id="UP000550714">
    <property type="component" value="Unassembled WGS sequence"/>
</dbReference>
<keyword evidence="14" id="KW-1185">Reference proteome</keyword>
<evidence type="ECO:0000256" key="3">
    <source>
        <dbReference type="ARBA" id="ARBA00006607"/>
    </source>
</evidence>
<feature type="compositionally biased region" description="Gly residues" evidence="12">
    <location>
        <begin position="533"/>
        <end position="544"/>
    </location>
</feature>
<evidence type="ECO:0000256" key="8">
    <source>
        <dbReference type="ARBA" id="ARBA00025702"/>
    </source>
</evidence>